<evidence type="ECO:0000259" key="10">
    <source>
        <dbReference type="Pfam" id="PF00924"/>
    </source>
</evidence>
<dbReference type="PANTHER" id="PTHR30347">
    <property type="entry name" value="POTASSIUM CHANNEL RELATED"/>
    <property type="match status" value="1"/>
</dbReference>
<feature type="chain" id="PRO_5045880244" evidence="9">
    <location>
        <begin position="36"/>
        <end position="877"/>
    </location>
</feature>
<organism evidence="13 14">
    <name type="scientific">Chelatococcus albus</name>
    <dbReference type="NCBI Taxonomy" id="3047466"/>
    <lineage>
        <taxon>Bacteria</taxon>
        <taxon>Pseudomonadati</taxon>
        <taxon>Pseudomonadota</taxon>
        <taxon>Alphaproteobacteria</taxon>
        <taxon>Hyphomicrobiales</taxon>
        <taxon>Chelatococcaceae</taxon>
        <taxon>Chelatococcus</taxon>
    </lineage>
</organism>
<feature type="transmembrane region" description="Helical" evidence="8">
    <location>
        <begin position="554"/>
        <end position="584"/>
    </location>
</feature>
<dbReference type="InterPro" id="IPR006685">
    <property type="entry name" value="MscS_channel_2nd"/>
</dbReference>
<evidence type="ECO:0000256" key="3">
    <source>
        <dbReference type="ARBA" id="ARBA00022475"/>
    </source>
</evidence>
<dbReference type="RefSeq" id="WP_283739412.1">
    <property type="nucleotide sequence ID" value="NZ_JASJEV010000002.1"/>
</dbReference>
<dbReference type="Pfam" id="PF21082">
    <property type="entry name" value="MS_channel_3rd"/>
    <property type="match status" value="1"/>
</dbReference>
<evidence type="ECO:0000256" key="5">
    <source>
        <dbReference type="ARBA" id="ARBA00022989"/>
    </source>
</evidence>
<evidence type="ECO:0000256" key="6">
    <source>
        <dbReference type="ARBA" id="ARBA00023136"/>
    </source>
</evidence>
<dbReference type="PANTHER" id="PTHR30347:SF1">
    <property type="entry name" value="MECHANOSENSITIVE CHANNEL MSCK"/>
    <property type="match status" value="1"/>
</dbReference>
<dbReference type="Proteomes" id="UP001321492">
    <property type="component" value="Unassembled WGS sequence"/>
</dbReference>
<gene>
    <name evidence="13" type="ORF">QNA08_04065</name>
</gene>
<proteinExistence type="inferred from homology"/>
<comment type="subcellular location">
    <subcellularLocation>
        <location evidence="1">Cell membrane</location>
        <topology evidence="1">Multi-pass membrane protein</topology>
    </subcellularLocation>
</comment>
<dbReference type="InterPro" id="IPR010920">
    <property type="entry name" value="LSM_dom_sf"/>
</dbReference>
<evidence type="ECO:0000256" key="8">
    <source>
        <dbReference type="SAM" id="Phobius"/>
    </source>
</evidence>
<keyword evidence="14" id="KW-1185">Reference proteome</keyword>
<keyword evidence="9" id="KW-0732">Signal</keyword>
<dbReference type="InterPro" id="IPR011066">
    <property type="entry name" value="MscS_channel_C_sf"/>
</dbReference>
<dbReference type="SUPFAM" id="SSF82689">
    <property type="entry name" value="Mechanosensitive channel protein MscS (YggB), C-terminal domain"/>
    <property type="match status" value="1"/>
</dbReference>
<dbReference type="Pfam" id="PF00924">
    <property type="entry name" value="MS_channel_2nd"/>
    <property type="match status" value="1"/>
</dbReference>
<feature type="signal peptide" evidence="9">
    <location>
        <begin position="1"/>
        <end position="35"/>
    </location>
</feature>
<evidence type="ECO:0000313" key="14">
    <source>
        <dbReference type="Proteomes" id="UP001321492"/>
    </source>
</evidence>
<feature type="domain" description="Mechanosensitive ion channel MscS" evidence="10">
    <location>
        <begin position="654"/>
        <end position="718"/>
    </location>
</feature>
<feature type="region of interest" description="Disordered" evidence="7">
    <location>
        <begin position="129"/>
        <end position="153"/>
    </location>
</feature>
<dbReference type="InterPro" id="IPR011014">
    <property type="entry name" value="MscS_channel_TM-2"/>
</dbReference>
<evidence type="ECO:0000256" key="2">
    <source>
        <dbReference type="ARBA" id="ARBA00008017"/>
    </source>
</evidence>
<evidence type="ECO:0000313" key="13">
    <source>
        <dbReference type="EMBL" id="MDJ1157413.1"/>
    </source>
</evidence>
<keyword evidence="4 8" id="KW-0812">Transmembrane</keyword>
<dbReference type="Gene3D" id="1.10.287.1260">
    <property type="match status" value="1"/>
</dbReference>
<feature type="compositionally biased region" description="Low complexity" evidence="7">
    <location>
        <begin position="37"/>
        <end position="53"/>
    </location>
</feature>
<feature type="transmembrane region" description="Helical" evidence="8">
    <location>
        <begin position="516"/>
        <end position="542"/>
    </location>
</feature>
<evidence type="ECO:0000256" key="7">
    <source>
        <dbReference type="SAM" id="MobiDB-lite"/>
    </source>
</evidence>
<feature type="compositionally biased region" description="Basic and acidic residues" evidence="7">
    <location>
        <begin position="867"/>
        <end position="877"/>
    </location>
</feature>
<feature type="transmembrane region" description="Helical" evidence="8">
    <location>
        <begin position="637"/>
        <end position="666"/>
    </location>
</feature>
<feature type="compositionally biased region" description="Low complexity" evidence="7">
    <location>
        <begin position="842"/>
        <end position="852"/>
    </location>
</feature>
<dbReference type="Gene3D" id="2.30.30.60">
    <property type="match status" value="1"/>
</dbReference>
<dbReference type="Pfam" id="PF12607">
    <property type="entry name" value="DUF3772"/>
    <property type="match status" value="1"/>
</dbReference>
<feature type="domain" description="Mechanosensitive ion channel MscS C-terminal" evidence="12">
    <location>
        <begin position="728"/>
        <end position="810"/>
    </location>
</feature>
<evidence type="ECO:0000256" key="9">
    <source>
        <dbReference type="SAM" id="SignalP"/>
    </source>
</evidence>
<comment type="caution">
    <text evidence="13">The sequence shown here is derived from an EMBL/GenBank/DDBJ whole genome shotgun (WGS) entry which is preliminary data.</text>
</comment>
<dbReference type="InterPro" id="IPR023408">
    <property type="entry name" value="MscS_beta-dom_sf"/>
</dbReference>
<feature type="transmembrane region" description="Helical" evidence="8">
    <location>
        <begin position="382"/>
        <end position="404"/>
    </location>
</feature>
<reference evidence="13 14" key="1">
    <citation type="submission" date="2023-05" db="EMBL/GenBank/DDBJ databases">
        <title>Chelatococcus sp. nov., a moderately thermophilic bacterium isolated from hot spring microbial mat.</title>
        <authorList>
            <person name="Hu C.-J."/>
            <person name="Li W.-J."/>
        </authorList>
    </citation>
    <scope>NUCLEOTIDE SEQUENCE [LARGE SCALE GENOMIC DNA]</scope>
    <source>
        <strain evidence="13 14">SYSU G07232</strain>
    </source>
</reference>
<feature type="transmembrane region" description="Helical" evidence="8">
    <location>
        <begin position="468"/>
        <end position="488"/>
    </location>
</feature>
<evidence type="ECO:0000259" key="12">
    <source>
        <dbReference type="Pfam" id="PF21082"/>
    </source>
</evidence>
<comment type="similarity">
    <text evidence="2">Belongs to the MscS (TC 1.A.23) family.</text>
</comment>
<protein>
    <submittedName>
        <fullName evidence="13">DUF3772 domain-containing protein</fullName>
    </submittedName>
</protein>
<accession>A0ABT7ADG2</accession>
<dbReference type="SUPFAM" id="SSF50182">
    <property type="entry name" value="Sm-like ribonucleoproteins"/>
    <property type="match status" value="1"/>
</dbReference>
<dbReference type="EMBL" id="JASJEV010000002">
    <property type="protein sequence ID" value="MDJ1157413.1"/>
    <property type="molecule type" value="Genomic_DNA"/>
</dbReference>
<feature type="region of interest" description="Disordered" evidence="7">
    <location>
        <begin position="37"/>
        <end position="66"/>
    </location>
</feature>
<sequence>MIAAASNPSQRGLARLLPRVALALLIGFAAGGALAQAPGGAPAAPAAPAQAAPRPNGSAAADETAKARARLDAVRAELDQIEKSLTRSGLSDDDLSRLRQRLGPPGETVTAIIATLTPRADAVKARLDQLGAKPDEKAPPESPDVAREREDRQREYADISETLRLGRALLVQAEQINTTISDLRRGAFTRALFTRSASPLSPDLWVAVAQSLPHDAGALRITVGEWLSGAASRFGEGRIVALFAAVIAAIALYRVRARIAPRIVARERQIGEPTRLRRALGAAGQMLAGTLPAVAASLLVYAGLDGANLLPPRIQPVMVTLLTGLALVAFARSLADAMLAPGLPAWRLFSMPDLTAERLHRLVFVGSAVIVGGKVVEATLQAIGAGLQVSVLSKALFALIFALLTADTLRRIQSTEECAEESFGPYVPTEPSVAGPLRAVAWVVTALVVGGALVGYIAFASFLVDQVVWIASVGALLTLSIVLVDEAVAEVLAGKSRVSLALQGSIGLRKRSLEQIAVLTSGVLRLVLIIVAVMLVLAPWGVESVDLIASLRAAFFGFTVGGVTISLSTIVLAVIFFAVGILATRGIQRWLDTRFLPATDLDAGLRNSIKTGFGYLGIFVAVALALAQLGLSLDKIAIVAGALSVGIGFGLQSIVNNFVSGLILLWERSVRVGDWVEVGTEQGYVKRINVRSTEIETFDRASIIVPNSNFVSGIVKNWLHNDRMGRVHIKIGVSYESDPQQVAAILEDCARAHPSVLEKPAPAVLFTNFGDSALDFDLYCFVAEVETRGRVGSDLRFSIFRRLKEAGIEIPFPQRDMNLRGIDRLESALVRLAERPPAQILAREPAQEPAQEPAEERPARKARNGARRKDVKNAENA</sequence>
<dbReference type="Gene3D" id="3.30.70.100">
    <property type="match status" value="1"/>
</dbReference>
<feature type="transmembrane region" description="Helical" evidence="8">
    <location>
        <begin position="613"/>
        <end position="631"/>
    </location>
</feature>
<dbReference type="InterPro" id="IPR052702">
    <property type="entry name" value="MscS-like_channel"/>
</dbReference>
<name>A0ABT7ADG2_9HYPH</name>
<feature type="transmembrane region" description="Helical" evidence="8">
    <location>
        <begin position="237"/>
        <end position="255"/>
    </location>
</feature>
<feature type="transmembrane region" description="Helical" evidence="8">
    <location>
        <begin position="276"/>
        <end position="302"/>
    </location>
</feature>
<keyword evidence="3" id="KW-1003">Cell membrane</keyword>
<feature type="region of interest" description="Disordered" evidence="7">
    <location>
        <begin position="838"/>
        <end position="877"/>
    </location>
</feature>
<evidence type="ECO:0000256" key="4">
    <source>
        <dbReference type="ARBA" id="ARBA00022692"/>
    </source>
</evidence>
<keyword evidence="6 8" id="KW-0472">Membrane</keyword>
<dbReference type="SUPFAM" id="SSF82861">
    <property type="entry name" value="Mechanosensitive channel protein MscS (YggB), transmembrane region"/>
    <property type="match status" value="1"/>
</dbReference>
<feature type="domain" description="DUF3772" evidence="11">
    <location>
        <begin position="164"/>
        <end position="220"/>
    </location>
</feature>
<dbReference type="InterPro" id="IPR049278">
    <property type="entry name" value="MS_channel_C"/>
</dbReference>
<evidence type="ECO:0000256" key="1">
    <source>
        <dbReference type="ARBA" id="ARBA00004651"/>
    </source>
</evidence>
<dbReference type="InterPro" id="IPR022249">
    <property type="entry name" value="DUF3772"/>
</dbReference>
<evidence type="ECO:0000259" key="11">
    <source>
        <dbReference type="Pfam" id="PF12607"/>
    </source>
</evidence>
<keyword evidence="5 8" id="KW-1133">Transmembrane helix</keyword>
<feature type="transmembrane region" description="Helical" evidence="8">
    <location>
        <begin position="439"/>
        <end position="462"/>
    </location>
</feature>